<evidence type="ECO:0008006" key="6">
    <source>
        <dbReference type="Google" id="ProtNLM"/>
    </source>
</evidence>
<evidence type="ECO:0000313" key="5">
    <source>
        <dbReference type="Proteomes" id="UP000186817"/>
    </source>
</evidence>
<evidence type="ECO:0000256" key="3">
    <source>
        <dbReference type="SAM" id="SignalP"/>
    </source>
</evidence>
<accession>A0A1Q9D5J4</accession>
<feature type="signal peptide" evidence="3">
    <location>
        <begin position="1"/>
        <end position="23"/>
    </location>
</feature>
<reference evidence="4 5" key="1">
    <citation type="submission" date="2016-02" db="EMBL/GenBank/DDBJ databases">
        <title>Genome analysis of coral dinoflagellate symbionts highlights evolutionary adaptations to a symbiotic lifestyle.</title>
        <authorList>
            <person name="Aranda M."/>
            <person name="Li Y."/>
            <person name="Liew Y.J."/>
            <person name="Baumgarten S."/>
            <person name="Simakov O."/>
            <person name="Wilson M."/>
            <person name="Piel J."/>
            <person name="Ashoor H."/>
            <person name="Bougouffa S."/>
            <person name="Bajic V.B."/>
            <person name="Ryu T."/>
            <person name="Ravasi T."/>
            <person name="Bayer T."/>
            <person name="Micklem G."/>
            <person name="Kim H."/>
            <person name="Bhak J."/>
            <person name="Lajeunesse T.C."/>
            <person name="Voolstra C.R."/>
        </authorList>
    </citation>
    <scope>NUCLEOTIDE SEQUENCE [LARGE SCALE GENOMIC DNA]</scope>
    <source>
        <strain evidence="4 5">CCMP2467</strain>
    </source>
</reference>
<proteinExistence type="predicted"/>
<gene>
    <name evidence="4" type="ORF">AK812_SmicGene27940</name>
</gene>
<dbReference type="Proteomes" id="UP000186817">
    <property type="component" value="Unassembled WGS sequence"/>
</dbReference>
<organism evidence="4 5">
    <name type="scientific">Symbiodinium microadriaticum</name>
    <name type="common">Dinoflagellate</name>
    <name type="synonym">Zooxanthella microadriatica</name>
    <dbReference type="NCBI Taxonomy" id="2951"/>
    <lineage>
        <taxon>Eukaryota</taxon>
        <taxon>Sar</taxon>
        <taxon>Alveolata</taxon>
        <taxon>Dinophyceae</taxon>
        <taxon>Suessiales</taxon>
        <taxon>Symbiodiniaceae</taxon>
        <taxon>Symbiodinium</taxon>
    </lineage>
</organism>
<evidence type="ECO:0000256" key="1">
    <source>
        <dbReference type="SAM" id="Coils"/>
    </source>
</evidence>
<evidence type="ECO:0000256" key="2">
    <source>
        <dbReference type="SAM" id="MobiDB-lite"/>
    </source>
</evidence>
<dbReference type="AlphaFoldDB" id="A0A1Q9D5J4"/>
<keyword evidence="3" id="KW-0732">Signal</keyword>
<evidence type="ECO:0000313" key="4">
    <source>
        <dbReference type="EMBL" id="OLP90489.1"/>
    </source>
</evidence>
<protein>
    <recommendedName>
        <fullName evidence="6">TFIIS N-terminal domain-containing protein</fullName>
    </recommendedName>
</protein>
<comment type="caution">
    <text evidence="4">The sequence shown here is derived from an EMBL/GenBank/DDBJ whole genome shotgun (WGS) entry which is preliminary data.</text>
</comment>
<feature type="region of interest" description="Disordered" evidence="2">
    <location>
        <begin position="217"/>
        <end position="268"/>
    </location>
</feature>
<feature type="coiled-coil region" evidence="1">
    <location>
        <begin position="806"/>
        <end position="833"/>
    </location>
</feature>
<dbReference type="EMBL" id="LSRX01000708">
    <property type="protein sequence ID" value="OLP90489.1"/>
    <property type="molecule type" value="Genomic_DNA"/>
</dbReference>
<name>A0A1Q9D5J4_SYMMI</name>
<sequence length="930" mass="103253">MMVKMARLVLLIVTMTDGRRTEAFRPGESSALMARRNLNPYDERLFGPASGTSLSQLQALQSLTEQDIRDVEMWLMGKENQSCSDACWDMGLLCSEEVIQEVGTSALVKEAASRANVTCEATEAAANMKVGETTTTTAPNETKNASAPNAQAGEKYENHPSVCTSKECGCVGQPEHCKATCYFGDMGNNTCDGRGTTPEAHTPPDDLEGVLTPEADTAQDSAGVRTPEAEPPLDAPEGVLIPEAEPPQDAPEGVPAEPARRPRQRRGAWQELAEETLEAVPASVDDFRGWLKTWMARNGFPKAYLSKVQVADSTGSAFASCRCKDEAKARHADRVKHLPPLRALVQLLSEHVPEEEMPDEAELAKAHRRCIKGTGSKREIDTTSGDVVQAWLDFLAVQFSLREAKSGHQLKYWAAELRDDDGFLPFRVPSCSRRRQTRRTCPPVLLCDVTYKISNSGWGLALFALASQHLDAHTAWPASQAIIIGAAWVPKESYTSWLAVKCLLPDALLARDVRHVQANVKKHSSPSSSTPLALRDYLASRVLFSAALPTQTLFTLLWDEALERTLKSCLPSNFHLLSIQDVSERIETGLQAIYRRRRWIETATGDLQPDQIVPRPQVVARFVNGDWLQTERMPWEGKRQWKVPTAACYLEYAPSNYMTKELQEFGGMRVRSVTLMPFDSPDWNIDPDTFEAMCGLVLAKSVEQALTFLSKLGAVRKDGRVSLSHFHSLMTNLCFVFQTGRIYARCGSCPHELFTRWRLGDQRAVVARMAQLVPADAPVDIAQANEGLRQEILVRQVPRRLAWLTLAKIQERLQRARDRKRKQQKDREQQLQRLYEDQDLLGLTSTAETEGVAREKALGDAQGMLGKSFVKQLQALRSMIFLKTTLKEAKSMKATELVVMLGKSTGPVAEAAKILVNAWKREVAAGNKST</sequence>
<feature type="chain" id="PRO_5012841870" description="TFIIS N-terminal domain-containing protein" evidence="3">
    <location>
        <begin position="24"/>
        <end position="930"/>
    </location>
</feature>
<dbReference type="OrthoDB" id="10398183at2759"/>
<keyword evidence="5" id="KW-1185">Reference proteome</keyword>
<keyword evidence="1" id="KW-0175">Coiled coil</keyword>